<feature type="compositionally biased region" description="Basic residues" evidence="1">
    <location>
        <begin position="60"/>
        <end position="73"/>
    </location>
</feature>
<sequence length="201" mass="20934">MTRATLRTTRRRRQVRQPSEQAAGRAVCAAGSGGALGARLGAAQDKGGGGAPAGRAQRATGRRGRRRRPRARRGATDADGAPAREAQATERAGRVSLRGEGEREPPPDPPRHPGGFDEACPEAGASTGVASTGPRAPWEDRWGRRARRSRYRSFGLGGTQRGLQGPPRVALPAMEADPQAGGTAHPNTSARPAGGGRKLGF</sequence>
<organism evidence="2 3">
    <name type="scientific">Channa striata</name>
    <name type="common">Snakehead murrel</name>
    <name type="synonym">Ophicephalus striatus</name>
    <dbReference type="NCBI Taxonomy" id="64152"/>
    <lineage>
        <taxon>Eukaryota</taxon>
        <taxon>Metazoa</taxon>
        <taxon>Chordata</taxon>
        <taxon>Craniata</taxon>
        <taxon>Vertebrata</taxon>
        <taxon>Euteleostomi</taxon>
        <taxon>Actinopterygii</taxon>
        <taxon>Neopterygii</taxon>
        <taxon>Teleostei</taxon>
        <taxon>Neoteleostei</taxon>
        <taxon>Acanthomorphata</taxon>
        <taxon>Anabantaria</taxon>
        <taxon>Anabantiformes</taxon>
        <taxon>Channoidei</taxon>
        <taxon>Channidae</taxon>
        <taxon>Channa</taxon>
    </lineage>
</organism>
<feature type="region of interest" description="Disordered" evidence="1">
    <location>
        <begin position="1"/>
        <end position="201"/>
    </location>
</feature>
<dbReference type="EMBL" id="JAUPFM010000086">
    <property type="protein sequence ID" value="KAK2813548.1"/>
    <property type="molecule type" value="Genomic_DNA"/>
</dbReference>
<evidence type="ECO:0000313" key="2">
    <source>
        <dbReference type="EMBL" id="KAK2813548.1"/>
    </source>
</evidence>
<accession>A0AA88IGF9</accession>
<comment type="caution">
    <text evidence="2">The sequence shown here is derived from an EMBL/GenBank/DDBJ whole genome shotgun (WGS) entry which is preliminary data.</text>
</comment>
<proteinExistence type="predicted"/>
<reference evidence="2" key="1">
    <citation type="submission" date="2023-07" db="EMBL/GenBank/DDBJ databases">
        <title>Chromosome-level Genome Assembly of Striped Snakehead (Channa striata).</title>
        <authorList>
            <person name="Liu H."/>
        </authorList>
    </citation>
    <scope>NUCLEOTIDE SEQUENCE</scope>
    <source>
        <strain evidence="2">Gz</strain>
        <tissue evidence="2">Muscle</tissue>
    </source>
</reference>
<evidence type="ECO:0000256" key="1">
    <source>
        <dbReference type="SAM" id="MobiDB-lite"/>
    </source>
</evidence>
<evidence type="ECO:0000313" key="3">
    <source>
        <dbReference type="Proteomes" id="UP001187415"/>
    </source>
</evidence>
<keyword evidence="3" id="KW-1185">Reference proteome</keyword>
<protein>
    <submittedName>
        <fullName evidence="2">Uncharacterized protein</fullName>
    </submittedName>
</protein>
<gene>
    <name evidence="2" type="ORF">Q5P01_000766</name>
</gene>
<feature type="compositionally biased region" description="Basic and acidic residues" evidence="1">
    <location>
        <begin position="87"/>
        <end position="115"/>
    </location>
</feature>
<dbReference type="Proteomes" id="UP001187415">
    <property type="component" value="Unassembled WGS sequence"/>
</dbReference>
<dbReference type="AlphaFoldDB" id="A0AA88IGF9"/>
<name>A0AA88IGF9_CHASR</name>